<comment type="caution">
    <text evidence="4">The sequence shown here is derived from an EMBL/GenBank/DDBJ whole genome shotgun (WGS) entry which is preliminary data.</text>
</comment>
<dbReference type="PANTHER" id="PTHR43798">
    <property type="entry name" value="MONOACYLGLYCEROL LIPASE"/>
    <property type="match status" value="1"/>
</dbReference>
<evidence type="ECO:0000313" key="5">
    <source>
        <dbReference type="Proteomes" id="UP000557193"/>
    </source>
</evidence>
<dbReference type="Pfam" id="PF12146">
    <property type="entry name" value="Hydrolase_4"/>
    <property type="match status" value="1"/>
</dbReference>
<dbReference type="RefSeq" id="WP_184684396.1">
    <property type="nucleotide sequence ID" value="NZ_JACHLL010000005.1"/>
</dbReference>
<name>A0A7X0BTQ2_9PSED</name>
<keyword evidence="2" id="KW-0732">Signal</keyword>
<feature type="chain" id="PRO_5030525281" evidence="2">
    <location>
        <begin position="27"/>
        <end position="319"/>
    </location>
</feature>
<dbReference type="AlphaFoldDB" id="A0A7X0BTQ2"/>
<dbReference type="GO" id="GO:0016020">
    <property type="term" value="C:membrane"/>
    <property type="evidence" value="ECO:0007669"/>
    <property type="project" value="TreeGrafter"/>
</dbReference>
<gene>
    <name evidence="4" type="ORF">HNP49_002884</name>
</gene>
<dbReference type="InterPro" id="IPR050266">
    <property type="entry name" value="AB_hydrolase_sf"/>
</dbReference>
<protein>
    <submittedName>
        <fullName evidence="4">Esterase/lipase</fullName>
    </submittedName>
</protein>
<dbReference type="SUPFAM" id="SSF53474">
    <property type="entry name" value="alpha/beta-Hydrolases"/>
    <property type="match status" value="1"/>
</dbReference>
<feature type="domain" description="Serine aminopeptidase S33" evidence="3">
    <location>
        <begin position="74"/>
        <end position="280"/>
    </location>
</feature>
<evidence type="ECO:0000313" key="4">
    <source>
        <dbReference type="EMBL" id="MBB6342702.1"/>
    </source>
</evidence>
<accession>A0A7X0BTQ2</accession>
<dbReference type="EMBL" id="JACHLL010000005">
    <property type="protein sequence ID" value="MBB6342702.1"/>
    <property type="molecule type" value="Genomic_DNA"/>
</dbReference>
<reference evidence="4 5" key="1">
    <citation type="submission" date="2020-08" db="EMBL/GenBank/DDBJ databases">
        <title>Functional genomics of gut bacteria from endangered species of beetles.</title>
        <authorList>
            <person name="Carlos-Shanley C."/>
        </authorList>
    </citation>
    <scope>NUCLEOTIDE SEQUENCE [LARGE SCALE GENOMIC DNA]</scope>
    <source>
        <strain evidence="4 5">S00202</strain>
    </source>
</reference>
<dbReference type="GO" id="GO:0016787">
    <property type="term" value="F:hydrolase activity"/>
    <property type="evidence" value="ECO:0007669"/>
    <property type="project" value="UniProtKB-KW"/>
</dbReference>
<evidence type="ECO:0000256" key="1">
    <source>
        <dbReference type="ARBA" id="ARBA00022801"/>
    </source>
</evidence>
<dbReference type="InterPro" id="IPR029058">
    <property type="entry name" value="AB_hydrolase_fold"/>
</dbReference>
<evidence type="ECO:0000259" key="3">
    <source>
        <dbReference type="Pfam" id="PF12146"/>
    </source>
</evidence>
<keyword evidence="1" id="KW-0378">Hydrolase</keyword>
<proteinExistence type="predicted"/>
<dbReference type="InterPro" id="IPR022742">
    <property type="entry name" value="Hydrolase_4"/>
</dbReference>
<keyword evidence="5" id="KW-1185">Reference proteome</keyword>
<feature type="signal peptide" evidence="2">
    <location>
        <begin position="1"/>
        <end position="26"/>
    </location>
</feature>
<dbReference type="PANTHER" id="PTHR43798:SF31">
    <property type="entry name" value="AB HYDROLASE SUPERFAMILY PROTEIN YCLE"/>
    <property type="match status" value="1"/>
</dbReference>
<dbReference type="Gene3D" id="3.40.50.1820">
    <property type="entry name" value="alpha/beta hydrolase"/>
    <property type="match status" value="1"/>
</dbReference>
<dbReference type="Proteomes" id="UP000557193">
    <property type="component" value="Unassembled WGS sequence"/>
</dbReference>
<sequence>MPKTLRWTLLCLSLLGLLLASGPRIAVELPAAQPPLPADLDAYLAQSEARFSDLVPGTQKQIIWAYADRRQTELALVYLHGFSASRQETAPLSEDLARQLGANLFVTRLSGHGRSPQAMTEPSVRDWLQDAQEALAIARRLGKRVIVLGVSTGGTLGTWLASRQSDLAALVLVSPNFAPRDPMATLLTWPWAQQLLPRVLPAEHVWKPRNPEQARYWNHHYPTQALFPMMALVKHVNELPLQDIRVPTLMIYSPNDQVVSAEAAEAAFARLGSPHKQLIARPDSQDPSHHVLAGRILAPNDTASIQAQIAAFIQQLPTL</sequence>
<evidence type="ECO:0000256" key="2">
    <source>
        <dbReference type="SAM" id="SignalP"/>
    </source>
</evidence>
<organism evidence="4 5">
    <name type="scientific">Pseudomonas fluvialis</name>
    <dbReference type="NCBI Taxonomy" id="1793966"/>
    <lineage>
        <taxon>Bacteria</taxon>
        <taxon>Pseudomonadati</taxon>
        <taxon>Pseudomonadota</taxon>
        <taxon>Gammaproteobacteria</taxon>
        <taxon>Pseudomonadales</taxon>
        <taxon>Pseudomonadaceae</taxon>
        <taxon>Pseudomonas</taxon>
    </lineage>
</organism>